<dbReference type="Pfam" id="PF01902">
    <property type="entry name" value="Diphthami_syn_2"/>
    <property type="match status" value="1"/>
</dbReference>
<gene>
    <name evidence="2" type="ORF">Theth_1733</name>
</gene>
<evidence type="ECO:0000259" key="1">
    <source>
        <dbReference type="Pfam" id="PF01902"/>
    </source>
</evidence>
<organism evidence="2 3">
    <name type="scientific">Pseudothermotoga thermarum DSM 5069</name>
    <dbReference type="NCBI Taxonomy" id="688269"/>
    <lineage>
        <taxon>Bacteria</taxon>
        <taxon>Thermotogati</taxon>
        <taxon>Thermotogota</taxon>
        <taxon>Thermotogae</taxon>
        <taxon>Thermotogales</taxon>
        <taxon>Thermotogaceae</taxon>
        <taxon>Pseudothermotoga</taxon>
    </lineage>
</organism>
<dbReference type="Gene3D" id="3.90.1490.10">
    <property type="entry name" value="putative n-type atp pyrophosphatase, domain 2"/>
    <property type="match status" value="1"/>
</dbReference>
<keyword evidence="3" id="KW-1185">Reference proteome</keyword>
<dbReference type="InterPro" id="IPR014729">
    <property type="entry name" value="Rossmann-like_a/b/a_fold"/>
</dbReference>
<dbReference type="AlphaFoldDB" id="F7YVV5"/>
<proteinExistence type="predicted"/>
<dbReference type="CDD" id="cd01994">
    <property type="entry name" value="AANH_PF0828-like"/>
    <property type="match status" value="1"/>
</dbReference>
<dbReference type="InterPro" id="IPR030662">
    <property type="entry name" value="DPH6/MJ0570"/>
</dbReference>
<dbReference type="EMBL" id="CP002351">
    <property type="protein sequence ID" value="AEH51777.1"/>
    <property type="molecule type" value="Genomic_DNA"/>
</dbReference>
<evidence type="ECO:0000313" key="3">
    <source>
        <dbReference type="Proteomes" id="UP000006804"/>
    </source>
</evidence>
<dbReference type="STRING" id="688269.Theth_1733"/>
<dbReference type="HOGENOM" id="CLU_010289_1_0_0"/>
<accession>F7YVV5</accession>
<sequence length="212" mass="24542">MIFCSWSGGKDSCLALYYGIKTFGKVDLLFTMLHEDCDRSRAHGIKKELFKNQASSLKIPWHFECATWDDYEKVFLNFLDNYAKGGIGIFGDIDLEEHRNWVERVCMQKSVRVFEPLWKKDREKILKEFVDLGFKALVVAVSKKFPHAKVLLGKSLSCETIELIKSLRIDICGENGEYHTFVYDGPIFEKPVQFKVLDIVETETSWLLDLRG</sequence>
<name>F7YVV5_9THEM</name>
<dbReference type="PATRIC" id="fig|688269.3.peg.1783"/>
<dbReference type="Gene3D" id="3.40.50.620">
    <property type="entry name" value="HUPs"/>
    <property type="match status" value="1"/>
</dbReference>
<dbReference type="SUPFAM" id="SSF52402">
    <property type="entry name" value="Adenine nucleotide alpha hydrolases-like"/>
    <property type="match status" value="1"/>
</dbReference>
<dbReference type="KEGG" id="tta:Theth_1733"/>
<feature type="domain" description="Diphthamide synthase" evidence="1">
    <location>
        <begin position="6"/>
        <end position="210"/>
    </location>
</feature>
<dbReference type="eggNOG" id="COG2102">
    <property type="taxonomic scope" value="Bacteria"/>
</dbReference>
<evidence type="ECO:0000313" key="2">
    <source>
        <dbReference type="EMBL" id="AEH51777.1"/>
    </source>
</evidence>
<dbReference type="InterPro" id="IPR002761">
    <property type="entry name" value="Diphthami_syn_dom"/>
</dbReference>
<protein>
    <submittedName>
        <fullName evidence="2">ATP binding protein</fullName>
    </submittedName>
</protein>
<dbReference type="OrthoDB" id="3572539at2"/>
<reference evidence="2 3" key="1">
    <citation type="submission" date="2010-11" db="EMBL/GenBank/DDBJ databases">
        <title>The complete genome of Thermotoga thermarum DSM 5069.</title>
        <authorList>
            <consortium name="US DOE Joint Genome Institute (JGI-PGF)"/>
            <person name="Lucas S."/>
            <person name="Copeland A."/>
            <person name="Lapidus A."/>
            <person name="Bruce D."/>
            <person name="Goodwin L."/>
            <person name="Pitluck S."/>
            <person name="Kyrpides N."/>
            <person name="Mavromatis K."/>
            <person name="Ivanova N."/>
            <person name="Zeytun A."/>
            <person name="Brettin T."/>
            <person name="Detter J.C."/>
            <person name="Tapia R."/>
            <person name="Han C."/>
            <person name="Land M."/>
            <person name="Hauser L."/>
            <person name="Markowitz V."/>
            <person name="Cheng J.-F."/>
            <person name="Hugenholtz P."/>
            <person name="Woyke T."/>
            <person name="Wu D."/>
            <person name="Spring S."/>
            <person name="Schroeder M."/>
            <person name="Brambilla E."/>
            <person name="Klenk H.-P."/>
            <person name="Eisen J.A."/>
        </authorList>
    </citation>
    <scope>NUCLEOTIDE SEQUENCE [LARGE SCALE GENOMIC DNA]</scope>
    <source>
        <strain evidence="2 3">DSM 5069</strain>
    </source>
</reference>
<dbReference type="RefSeq" id="WP_013932985.1">
    <property type="nucleotide sequence ID" value="NC_015707.1"/>
</dbReference>
<dbReference type="Proteomes" id="UP000006804">
    <property type="component" value="Chromosome"/>
</dbReference>
<dbReference type="PIRSF" id="PIRSF039123">
    <property type="entry name" value="Diphthamide_synthase"/>
    <property type="match status" value="1"/>
</dbReference>
<dbReference type="NCBIfam" id="TIGR00290">
    <property type="entry name" value="MJ0570_dom"/>
    <property type="match status" value="1"/>
</dbReference>